<sequence length="96" mass="11124">MRRGTRWIFFLKATAASLQPSAALGCRLTTWIHCRGLRFSTLAFACPVAEHKIACFVRWNLLQPTNGPEKKNAEIWHWLDSSLWTFLEKRFSLTSK</sequence>
<name>A0A6B0UDU3_IXORI</name>
<evidence type="ECO:0000313" key="2">
    <source>
        <dbReference type="EMBL" id="MXU87470.1"/>
    </source>
</evidence>
<evidence type="ECO:0000256" key="1">
    <source>
        <dbReference type="SAM" id="SignalP"/>
    </source>
</evidence>
<organism evidence="2">
    <name type="scientific">Ixodes ricinus</name>
    <name type="common">Common tick</name>
    <name type="synonym">Acarus ricinus</name>
    <dbReference type="NCBI Taxonomy" id="34613"/>
    <lineage>
        <taxon>Eukaryota</taxon>
        <taxon>Metazoa</taxon>
        <taxon>Ecdysozoa</taxon>
        <taxon>Arthropoda</taxon>
        <taxon>Chelicerata</taxon>
        <taxon>Arachnida</taxon>
        <taxon>Acari</taxon>
        <taxon>Parasitiformes</taxon>
        <taxon>Ixodida</taxon>
        <taxon>Ixodoidea</taxon>
        <taxon>Ixodidae</taxon>
        <taxon>Ixodinae</taxon>
        <taxon>Ixodes</taxon>
    </lineage>
</organism>
<dbReference type="PROSITE" id="PS51257">
    <property type="entry name" value="PROKAR_LIPOPROTEIN"/>
    <property type="match status" value="1"/>
</dbReference>
<reference evidence="2" key="1">
    <citation type="submission" date="2019-12" db="EMBL/GenBank/DDBJ databases">
        <title>An insight into the sialome of adult female Ixodes ricinus ticks feeding for 6 days.</title>
        <authorList>
            <person name="Perner J."/>
            <person name="Ribeiro J.M.C."/>
        </authorList>
    </citation>
    <scope>NUCLEOTIDE SEQUENCE</scope>
    <source>
        <strain evidence="2">Semi-engorged</strain>
        <tissue evidence="2">Salivary glands</tissue>
    </source>
</reference>
<proteinExistence type="predicted"/>
<feature type="signal peptide" evidence="1">
    <location>
        <begin position="1"/>
        <end position="23"/>
    </location>
</feature>
<accession>A0A6B0UDU3</accession>
<dbReference type="AlphaFoldDB" id="A0A6B0UDU3"/>
<dbReference type="EMBL" id="GIFC01005387">
    <property type="protein sequence ID" value="MXU87470.1"/>
    <property type="molecule type" value="Transcribed_RNA"/>
</dbReference>
<feature type="chain" id="PRO_5025338033" evidence="1">
    <location>
        <begin position="24"/>
        <end position="96"/>
    </location>
</feature>
<protein>
    <submittedName>
        <fullName evidence="2">Putative secreted protein</fullName>
    </submittedName>
</protein>
<keyword evidence="1" id="KW-0732">Signal</keyword>